<sequence>MVIDTLAAKYVDGFEGTEGLAPNLGRLAREEVVFKNAFSTAPWTRPAIASMLSGRLPADHGIERIKSRFRPNVKSIAEEFHLGLNSSHGINSSFSWESSY</sequence>
<dbReference type="GO" id="GO:0016740">
    <property type="term" value="F:transferase activity"/>
    <property type="evidence" value="ECO:0007669"/>
    <property type="project" value="UniProtKB-KW"/>
</dbReference>
<dbReference type="Gene3D" id="3.40.720.10">
    <property type="entry name" value="Alkaline Phosphatase, subunit A"/>
    <property type="match status" value="1"/>
</dbReference>
<gene>
    <name evidence="2" type="ORF">GYA55_02725</name>
</gene>
<organism evidence="2 3">
    <name type="scientific">SAR324 cluster bacterium</name>
    <dbReference type="NCBI Taxonomy" id="2024889"/>
    <lineage>
        <taxon>Bacteria</taxon>
        <taxon>Deltaproteobacteria</taxon>
        <taxon>SAR324 cluster</taxon>
    </lineage>
</organism>
<dbReference type="GO" id="GO:0016787">
    <property type="term" value="F:hydrolase activity"/>
    <property type="evidence" value="ECO:0007669"/>
    <property type="project" value="UniProtKB-KW"/>
</dbReference>
<dbReference type="InterPro" id="IPR017850">
    <property type="entry name" value="Alkaline_phosphatase_core_sf"/>
</dbReference>
<comment type="caution">
    <text evidence="2">The sequence shown here is derived from an EMBL/GenBank/DDBJ whole genome shotgun (WGS) entry which is preliminary data.</text>
</comment>
<accession>A0A7X9FPR9</accession>
<reference evidence="2 3" key="1">
    <citation type="journal article" date="2020" name="Biotechnol. Biofuels">
        <title>New insights from the biogas microbiome by comprehensive genome-resolved metagenomics of nearly 1600 species originating from multiple anaerobic digesters.</title>
        <authorList>
            <person name="Campanaro S."/>
            <person name="Treu L."/>
            <person name="Rodriguez-R L.M."/>
            <person name="Kovalovszki A."/>
            <person name="Ziels R.M."/>
            <person name="Maus I."/>
            <person name="Zhu X."/>
            <person name="Kougias P.G."/>
            <person name="Basile A."/>
            <person name="Luo G."/>
            <person name="Schluter A."/>
            <person name="Konstantinidis K.T."/>
            <person name="Angelidaki I."/>
        </authorList>
    </citation>
    <scope>NUCLEOTIDE SEQUENCE [LARGE SCALE GENOMIC DNA]</scope>
    <source>
        <strain evidence="2">AS27yjCOA_65</strain>
    </source>
</reference>
<protein>
    <submittedName>
        <fullName evidence="2">Sulfatase-like hydrolase/transferase</fullName>
    </submittedName>
</protein>
<name>A0A7X9FPR9_9DELT</name>
<dbReference type="EMBL" id="JAAZON010000106">
    <property type="protein sequence ID" value="NMC62060.1"/>
    <property type="molecule type" value="Genomic_DNA"/>
</dbReference>
<proteinExistence type="predicted"/>
<keyword evidence="2" id="KW-0378">Hydrolase</keyword>
<keyword evidence="2" id="KW-0808">Transferase</keyword>
<dbReference type="AlphaFoldDB" id="A0A7X9FPR9"/>
<evidence type="ECO:0000313" key="2">
    <source>
        <dbReference type="EMBL" id="NMC62060.1"/>
    </source>
</evidence>
<dbReference type="InterPro" id="IPR000917">
    <property type="entry name" value="Sulfatase_N"/>
</dbReference>
<feature type="domain" description="Sulfatase N-terminal" evidence="1">
    <location>
        <begin position="2"/>
        <end position="64"/>
    </location>
</feature>
<evidence type="ECO:0000313" key="3">
    <source>
        <dbReference type="Proteomes" id="UP000524246"/>
    </source>
</evidence>
<dbReference type="SUPFAM" id="SSF53649">
    <property type="entry name" value="Alkaline phosphatase-like"/>
    <property type="match status" value="1"/>
</dbReference>
<dbReference type="Proteomes" id="UP000524246">
    <property type="component" value="Unassembled WGS sequence"/>
</dbReference>
<dbReference type="Pfam" id="PF00884">
    <property type="entry name" value="Sulfatase"/>
    <property type="match status" value="1"/>
</dbReference>
<evidence type="ECO:0000259" key="1">
    <source>
        <dbReference type="Pfam" id="PF00884"/>
    </source>
</evidence>